<dbReference type="Gene3D" id="3.40.50.300">
    <property type="entry name" value="P-loop containing nucleotide triphosphate hydrolases"/>
    <property type="match status" value="1"/>
</dbReference>
<evidence type="ECO:0000256" key="6">
    <source>
        <dbReference type="SAM" id="MobiDB-lite"/>
    </source>
</evidence>
<evidence type="ECO:0000256" key="4">
    <source>
        <dbReference type="ARBA" id="ARBA00022840"/>
    </source>
</evidence>
<dbReference type="SMART" id="SM00382">
    <property type="entry name" value="AAA"/>
    <property type="match status" value="1"/>
</dbReference>
<dbReference type="PROSITE" id="PS50893">
    <property type="entry name" value="ABC_TRANSPORTER_2"/>
    <property type="match status" value="1"/>
</dbReference>
<protein>
    <submittedName>
        <fullName evidence="8">ABC transporter ATP-binding protein</fullName>
    </submittedName>
</protein>
<keyword evidence="2" id="KW-0813">Transport</keyword>
<dbReference type="GO" id="GO:0046677">
    <property type="term" value="P:response to antibiotic"/>
    <property type="evidence" value="ECO:0007669"/>
    <property type="project" value="UniProtKB-KW"/>
</dbReference>
<evidence type="ECO:0000256" key="1">
    <source>
        <dbReference type="ARBA" id="ARBA00004202"/>
    </source>
</evidence>
<evidence type="ECO:0000256" key="5">
    <source>
        <dbReference type="ARBA" id="ARBA00023251"/>
    </source>
</evidence>
<dbReference type="GO" id="GO:0016887">
    <property type="term" value="F:ATP hydrolysis activity"/>
    <property type="evidence" value="ECO:0007669"/>
    <property type="project" value="InterPro"/>
</dbReference>
<sequence>MPRASRRGPYTGTVPNHGSTPTAAAPAETAPGPLADDEQPAVLVRRLRKEFPAAGSRRTRGGRTVCAVDGVSLSARAGAVTALLGTNGAGKTTTLSCAQGLVRPSSGIVRLLGEDPWRAGPQLRARVGIMLQDGGLPQAIRPVPLLHHVASMYEDPVDMDALIRRLGIDEFDGTTIRRLSGGQRQRVSLAAALAGGPEVLFLDEPSAGLDPHSRKVVFDLIREVRAAGTAVVLTTHLMDDAERLADQVYIMDAGKVVLEGTVDQLLAGSRDAQTLVFTLPRCGLGIEDLLPHELRAGLTLSEDSPGAYTLTGPLGPAHLAALTAGWERQDVLPTHLELTPRSLEDLFLDISEGERS</sequence>
<name>A0A7T4MTV5_9MICC</name>
<evidence type="ECO:0000313" key="8">
    <source>
        <dbReference type="EMBL" id="QQC59557.1"/>
    </source>
</evidence>
<dbReference type="PANTHER" id="PTHR42711">
    <property type="entry name" value="ABC TRANSPORTER ATP-BINDING PROTEIN"/>
    <property type="match status" value="1"/>
</dbReference>
<dbReference type="GO" id="GO:0005524">
    <property type="term" value="F:ATP binding"/>
    <property type="evidence" value="ECO:0007669"/>
    <property type="project" value="UniProtKB-KW"/>
</dbReference>
<dbReference type="PANTHER" id="PTHR42711:SF16">
    <property type="entry name" value="ABC TRANSPORTER ATP-BINDING PROTEIN"/>
    <property type="match status" value="1"/>
</dbReference>
<keyword evidence="5" id="KW-0046">Antibiotic resistance</keyword>
<keyword evidence="4 8" id="KW-0067">ATP-binding</keyword>
<comment type="subcellular location">
    <subcellularLocation>
        <location evidence="1">Cell membrane</location>
        <topology evidence="1">Peripheral membrane protein</topology>
    </subcellularLocation>
</comment>
<dbReference type="InterPro" id="IPR003439">
    <property type="entry name" value="ABC_transporter-like_ATP-bd"/>
</dbReference>
<dbReference type="Pfam" id="PF00005">
    <property type="entry name" value="ABC_tran"/>
    <property type="match status" value="1"/>
</dbReference>
<feature type="compositionally biased region" description="Low complexity" evidence="6">
    <location>
        <begin position="20"/>
        <end position="34"/>
    </location>
</feature>
<reference evidence="8 9" key="1">
    <citation type="submission" date="2020-12" db="EMBL/GenBank/DDBJ databases">
        <title>FDA dAtabase for Regulatory Grade micrObial Sequences (FDA-ARGOS): Supporting development and validation of Infectious Disease Dx tests.</title>
        <authorList>
            <person name="Sproer C."/>
            <person name="Gronow S."/>
            <person name="Severitt S."/>
            <person name="Schroder I."/>
            <person name="Tallon L."/>
            <person name="Sadzewicz L."/>
            <person name="Zhao X."/>
            <person name="Boylan J."/>
            <person name="Ott S."/>
            <person name="Bowen H."/>
            <person name="Vavikolanu K."/>
            <person name="Mehta A."/>
            <person name="Aluvathingal J."/>
            <person name="Nadendla S."/>
            <person name="Lowell S."/>
            <person name="Myers T."/>
            <person name="Yan Y."/>
            <person name="Sichtig H."/>
        </authorList>
    </citation>
    <scope>NUCLEOTIDE SEQUENCE [LARGE SCALE GENOMIC DNA]</scope>
    <source>
        <strain evidence="8 9">FDAARGOS_1001</strain>
    </source>
</reference>
<dbReference type="InterPro" id="IPR027417">
    <property type="entry name" value="P-loop_NTPase"/>
</dbReference>
<dbReference type="Proteomes" id="UP000595221">
    <property type="component" value="Chromosome"/>
</dbReference>
<evidence type="ECO:0000259" key="7">
    <source>
        <dbReference type="PROSITE" id="PS50893"/>
    </source>
</evidence>
<feature type="domain" description="ABC transporter" evidence="7">
    <location>
        <begin position="42"/>
        <end position="278"/>
    </location>
</feature>
<feature type="region of interest" description="Disordered" evidence="6">
    <location>
        <begin position="1"/>
        <end position="35"/>
    </location>
</feature>
<dbReference type="InterPro" id="IPR003593">
    <property type="entry name" value="AAA+_ATPase"/>
</dbReference>
<organism evidence="8 9">
    <name type="scientific">Rothia kristinae</name>
    <dbReference type="NCBI Taxonomy" id="37923"/>
    <lineage>
        <taxon>Bacteria</taxon>
        <taxon>Bacillati</taxon>
        <taxon>Actinomycetota</taxon>
        <taxon>Actinomycetes</taxon>
        <taxon>Micrococcales</taxon>
        <taxon>Micrococcaceae</taxon>
        <taxon>Rothia</taxon>
    </lineage>
</organism>
<dbReference type="SUPFAM" id="SSF52540">
    <property type="entry name" value="P-loop containing nucleoside triphosphate hydrolases"/>
    <property type="match status" value="1"/>
</dbReference>
<keyword evidence="3" id="KW-0547">Nucleotide-binding</keyword>
<evidence type="ECO:0000256" key="3">
    <source>
        <dbReference type="ARBA" id="ARBA00022741"/>
    </source>
</evidence>
<dbReference type="InterPro" id="IPR017871">
    <property type="entry name" value="ABC_transporter-like_CS"/>
</dbReference>
<dbReference type="PROSITE" id="PS00211">
    <property type="entry name" value="ABC_TRANSPORTER_1"/>
    <property type="match status" value="1"/>
</dbReference>
<dbReference type="GO" id="GO:0005886">
    <property type="term" value="C:plasma membrane"/>
    <property type="evidence" value="ECO:0007669"/>
    <property type="project" value="UniProtKB-SubCell"/>
</dbReference>
<dbReference type="CDD" id="cd03230">
    <property type="entry name" value="ABC_DR_subfamily_A"/>
    <property type="match status" value="1"/>
</dbReference>
<gene>
    <name evidence="8" type="ORF">I6H58_00720</name>
</gene>
<dbReference type="AlphaFoldDB" id="A0A7T4MTV5"/>
<accession>A0A7T4MTV5</accession>
<evidence type="ECO:0000313" key="9">
    <source>
        <dbReference type="Proteomes" id="UP000595221"/>
    </source>
</evidence>
<dbReference type="EMBL" id="CP066078">
    <property type="protein sequence ID" value="QQC59557.1"/>
    <property type="molecule type" value="Genomic_DNA"/>
</dbReference>
<proteinExistence type="predicted"/>
<evidence type="ECO:0000256" key="2">
    <source>
        <dbReference type="ARBA" id="ARBA00022448"/>
    </source>
</evidence>
<dbReference type="InterPro" id="IPR050763">
    <property type="entry name" value="ABC_transporter_ATP-binding"/>
</dbReference>